<comment type="cofactor">
    <cofactor evidence="1 10">
        <name>heme</name>
        <dbReference type="ChEBI" id="CHEBI:30413"/>
    </cofactor>
</comment>
<dbReference type="Gene3D" id="1.10.630.10">
    <property type="entry name" value="Cytochrome P450"/>
    <property type="match status" value="1"/>
</dbReference>
<dbReference type="FunFam" id="1.10.630.10:FF:000011">
    <property type="entry name" value="Cytochrome P450 83B1"/>
    <property type="match status" value="1"/>
</dbReference>
<dbReference type="GO" id="GO:0020037">
    <property type="term" value="F:heme binding"/>
    <property type="evidence" value="ECO:0007669"/>
    <property type="project" value="InterPro"/>
</dbReference>
<keyword evidence="6 11" id="KW-0560">Oxidoreductase</keyword>
<keyword evidence="8 11" id="KW-0503">Monooxygenase</keyword>
<dbReference type="CDD" id="cd11072">
    <property type="entry name" value="CYP71-like"/>
    <property type="match status" value="1"/>
</dbReference>
<dbReference type="EMBL" id="EQ973788">
    <property type="protein sequence ID" value="EEF47716.1"/>
    <property type="molecule type" value="Genomic_DNA"/>
</dbReference>
<dbReference type="PANTHER" id="PTHR47943">
    <property type="entry name" value="CYTOCHROME P450 93A3-LIKE"/>
    <property type="match status" value="1"/>
</dbReference>
<sequence>MSTATLAILLFILPCLLPLIYILSTILRCPKPRKHHRNDLKPLPPGPRPLPIIGNLHLLGLLPHQSLYHLAKEHGQIMFLKLGFVDTVVVSSAQAAELFLKTHDAAFANRPKVLVSHYLSYGSRGMIFDDYGPYWRNVRKVCTLQLLSSSKIESFAPLRKEELELMVATIKQAAERKEMVDVSARLGDFSENLICRMIFGQRSNDEFDLRPLIKESLELIGAINIADYVPYIGVLDLQGLTRRMRAYRKGMDKVLEKIIDSHEKDGRWKTKEQKDFIDVMLSVMNRSSPMIPPNDPQSYVIDRTCIKAIIQDIIVGGFETSTSSIEWTFSELLRHPRVMKCLQKELETVVGLDRMVEERDLPNLTYLDMIVKESLRLYPTLPLIPRKCVEDITVNGYHIPSNSRILVNAWAIGRDTNVWSDNALEFYPERFKDECVDLRGLHFQLIPFGSGRRSCPGMSLGLRNIRLVIAQLAHCFNWDLPSGDLDMTEKYGLTLPRANHFSALPTYRLHV</sequence>
<keyword evidence="7 10" id="KW-0408">Iron</keyword>
<keyword evidence="4 10" id="KW-0349">Heme</keyword>
<dbReference type="SUPFAM" id="SSF48264">
    <property type="entry name" value="Cytochrome P450"/>
    <property type="match status" value="1"/>
</dbReference>
<dbReference type="KEGG" id="rcu:8264686"/>
<dbReference type="Pfam" id="PF00067">
    <property type="entry name" value="p450"/>
    <property type="match status" value="1"/>
</dbReference>
<comment type="subcellular location">
    <subcellularLocation>
        <location evidence="2">Membrane</location>
    </subcellularLocation>
</comment>
<keyword evidence="5 10" id="KW-0479">Metal-binding</keyword>
<organism evidence="13 14">
    <name type="scientific">Ricinus communis</name>
    <name type="common">Castor bean</name>
    <dbReference type="NCBI Taxonomy" id="3988"/>
    <lineage>
        <taxon>Eukaryota</taxon>
        <taxon>Viridiplantae</taxon>
        <taxon>Streptophyta</taxon>
        <taxon>Embryophyta</taxon>
        <taxon>Tracheophyta</taxon>
        <taxon>Spermatophyta</taxon>
        <taxon>Magnoliopsida</taxon>
        <taxon>eudicotyledons</taxon>
        <taxon>Gunneridae</taxon>
        <taxon>Pentapetalae</taxon>
        <taxon>rosids</taxon>
        <taxon>fabids</taxon>
        <taxon>Malpighiales</taxon>
        <taxon>Euphorbiaceae</taxon>
        <taxon>Acalyphoideae</taxon>
        <taxon>Acalypheae</taxon>
        <taxon>Ricinus</taxon>
    </lineage>
</organism>
<dbReference type="PANTHER" id="PTHR47943:SF9">
    <property type="entry name" value="CYTOCHROME P450"/>
    <property type="match status" value="1"/>
</dbReference>
<reference evidence="14" key="1">
    <citation type="journal article" date="2010" name="Nat. Biotechnol.">
        <title>Draft genome sequence of the oilseed species Ricinus communis.</title>
        <authorList>
            <person name="Chan A.P."/>
            <person name="Crabtree J."/>
            <person name="Zhao Q."/>
            <person name="Lorenzi H."/>
            <person name="Orvis J."/>
            <person name="Puiu D."/>
            <person name="Melake-Berhan A."/>
            <person name="Jones K.M."/>
            <person name="Redman J."/>
            <person name="Chen G."/>
            <person name="Cahoon E.B."/>
            <person name="Gedil M."/>
            <person name="Stanke M."/>
            <person name="Haas B.J."/>
            <person name="Wortman J.R."/>
            <person name="Fraser-Liggett C.M."/>
            <person name="Ravel J."/>
            <person name="Rabinowicz P.D."/>
        </authorList>
    </citation>
    <scope>NUCLEOTIDE SEQUENCE [LARGE SCALE GENOMIC DNA]</scope>
    <source>
        <strain evidence="14">cv. Hale</strain>
    </source>
</reference>
<accession>B9RLJ1</accession>
<evidence type="ECO:0000256" key="5">
    <source>
        <dbReference type="ARBA" id="ARBA00022723"/>
    </source>
</evidence>
<dbReference type="AlphaFoldDB" id="B9RLJ1"/>
<dbReference type="eggNOG" id="KOG0156">
    <property type="taxonomic scope" value="Eukaryota"/>
</dbReference>
<dbReference type="InterPro" id="IPR017972">
    <property type="entry name" value="Cyt_P450_CS"/>
</dbReference>
<dbReference type="PRINTS" id="PR00463">
    <property type="entry name" value="EP450I"/>
</dbReference>
<evidence type="ECO:0000256" key="10">
    <source>
        <dbReference type="PIRSR" id="PIRSR602401-1"/>
    </source>
</evidence>
<evidence type="ECO:0000313" key="13">
    <source>
        <dbReference type="EMBL" id="EEF47716.1"/>
    </source>
</evidence>
<dbReference type="GO" id="GO:0016020">
    <property type="term" value="C:membrane"/>
    <property type="evidence" value="ECO:0000318"/>
    <property type="project" value="GO_Central"/>
</dbReference>
<dbReference type="InterPro" id="IPR001128">
    <property type="entry name" value="Cyt_P450"/>
</dbReference>
<evidence type="ECO:0000256" key="7">
    <source>
        <dbReference type="ARBA" id="ARBA00023004"/>
    </source>
</evidence>
<dbReference type="GO" id="GO:0016709">
    <property type="term" value="F:oxidoreductase activity, acting on paired donors, with incorporation or reduction of molecular oxygen, NAD(P)H as one donor, and incorporation of one atom of oxygen"/>
    <property type="evidence" value="ECO:0000318"/>
    <property type="project" value="GO_Central"/>
</dbReference>
<dbReference type="EC" id="1.14.13.88" evidence="13"/>
<evidence type="ECO:0000256" key="3">
    <source>
        <dbReference type="ARBA" id="ARBA00010617"/>
    </source>
</evidence>
<dbReference type="InterPro" id="IPR002401">
    <property type="entry name" value="Cyt_P450_E_grp-I"/>
</dbReference>
<proteinExistence type="inferred from homology"/>
<dbReference type="OrthoDB" id="2789670at2759"/>
<keyword evidence="9 12" id="KW-0472">Membrane</keyword>
<evidence type="ECO:0000256" key="1">
    <source>
        <dbReference type="ARBA" id="ARBA00001971"/>
    </source>
</evidence>
<evidence type="ECO:0000256" key="11">
    <source>
        <dbReference type="RuleBase" id="RU000461"/>
    </source>
</evidence>
<keyword evidence="14" id="KW-1185">Reference proteome</keyword>
<evidence type="ECO:0000256" key="9">
    <source>
        <dbReference type="ARBA" id="ARBA00023136"/>
    </source>
</evidence>
<name>B9RLJ1_RICCO</name>
<feature type="binding site" description="axial binding residue" evidence="10">
    <location>
        <position position="455"/>
    </location>
    <ligand>
        <name>heme</name>
        <dbReference type="ChEBI" id="CHEBI:30413"/>
    </ligand>
    <ligandPart>
        <name>Fe</name>
        <dbReference type="ChEBI" id="CHEBI:18248"/>
    </ligandPart>
</feature>
<dbReference type="Proteomes" id="UP000008311">
    <property type="component" value="Unassembled WGS sequence"/>
</dbReference>
<dbReference type="PRINTS" id="PR00385">
    <property type="entry name" value="P450"/>
</dbReference>
<evidence type="ECO:0000256" key="8">
    <source>
        <dbReference type="ARBA" id="ARBA00023033"/>
    </source>
</evidence>
<dbReference type="InterPro" id="IPR036396">
    <property type="entry name" value="Cyt_P450_sf"/>
</dbReference>
<gene>
    <name evidence="13" type="ORF">RCOM_1467540</name>
</gene>
<evidence type="ECO:0000256" key="4">
    <source>
        <dbReference type="ARBA" id="ARBA00022617"/>
    </source>
</evidence>
<comment type="similarity">
    <text evidence="3 11">Belongs to the cytochrome P450 family.</text>
</comment>
<dbReference type="InParanoid" id="B9RLJ1"/>
<dbReference type="OMA" id="RLVMIKE"/>
<keyword evidence="12" id="KW-0812">Transmembrane</keyword>
<dbReference type="PROSITE" id="PS00086">
    <property type="entry name" value="CYTOCHROME_P450"/>
    <property type="match status" value="1"/>
</dbReference>
<evidence type="ECO:0000313" key="14">
    <source>
        <dbReference type="Proteomes" id="UP000008311"/>
    </source>
</evidence>
<protein>
    <submittedName>
        <fullName evidence="13">Flavonoid 3-hydroxylase, putative</fullName>
        <ecNumber evidence="13">1.14.13.88</ecNumber>
    </submittedName>
</protein>
<dbReference type="STRING" id="3988.B9RLJ1"/>
<dbReference type="GO" id="GO:0005506">
    <property type="term" value="F:iron ion binding"/>
    <property type="evidence" value="ECO:0007669"/>
    <property type="project" value="InterPro"/>
</dbReference>
<feature type="transmembrane region" description="Helical" evidence="12">
    <location>
        <begin position="6"/>
        <end position="27"/>
    </location>
</feature>
<evidence type="ECO:0000256" key="12">
    <source>
        <dbReference type="SAM" id="Phobius"/>
    </source>
</evidence>
<evidence type="ECO:0000256" key="6">
    <source>
        <dbReference type="ARBA" id="ARBA00023002"/>
    </source>
</evidence>
<keyword evidence="12" id="KW-1133">Transmembrane helix</keyword>
<evidence type="ECO:0000256" key="2">
    <source>
        <dbReference type="ARBA" id="ARBA00004370"/>
    </source>
</evidence>